<dbReference type="Proteomes" id="UP001497525">
    <property type="component" value="Unassembled WGS sequence"/>
</dbReference>
<protein>
    <submittedName>
        <fullName evidence="1">Uncharacterized protein</fullName>
    </submittedName>
</protein>
<evidence type="ECO:0000313" key="2">
    <source>
        <dbReference type="Proteomes" id="UP001497525"/>
    </source>
</evidence>
<accession>A0AAV2TK46</accession>
<reference evidence="1" key="1">
    <citation type="submission" date="2024-06" db="EMBL/GenBank/DDBJ databases">
        <authorList>
            <person name="Liu X."/>
            <person name="Lenzi L."/>
            <person name="Haldenby T S."/>
            <person name="Uol C."/>
        </authorList>
    </citation>
    <scope>NUCLEOTIDE SEQUENCE</scope>
</reference>
<name>A0AAV2TK46_CALDB</name>
<evidence type="ECO:0000313" key="1">
    <source>
        <dbReference type="EMBL" id="CAL5137125.1"/>
    </source>
</evidence>
<gene>
    <name evidence="1" type="ORF">CDAUBV1_LOCUS11393</name>
</gene>
<proteinExistence type="predicted"/>
<sequence length="87" mass="9648">MHDTKISKLWDQKVPKTKRSFVLSMFPYPSAYGVNAFGLPAENAAIDRDIPPQTWTRSVSSVAERTKTCPDTVKMTRSVSDLTSGAE</sequence>
<dbReference type="SUPFAM" id="SSF52374">
    <property type="entry name" value="Nucleotidylyl transferase"/>
    <property type="match status" value="1"/>
</dbReference>
<organism evidence="1 2">
    <name type="scientific">Calicophoron daubneyi</name>
    <name type="common">Rumen fluke</name>
    <name type="synonym">Paramphistomum daubneyi</name>
    <dbReference type="NCBI Taxonomy" id="300641"/>
    <lineage>
        <taxon>Eukaryota</taxon>
        <taxon>Metazoa</taxon>
        <taxon>Spiralia</taxon>
        <taxon>Lophotrochozoa</taxon>
        <taxon>Platyhelminthes</taxon>
        <taxon>Trematoda</taxon>
        <taxon>Digenea</taxon>
        <taxon>Plagiorchiida</taxon>
        <taxon>Pronocephalata</taxon>
        <taxon>Paramphistomoidea</taxon>
        <taxon>Paramphistomidae</taxon>
        <taxon>Calicophoron</taxon>
    </lineage>
</organism>
<comment type="caution">
    <text evidence="1">The sequence shown here is derived from an EMBL/GenBank/DDBJ whole genome shotgun (WGS) entry which is preliminary data.</text>
</comment>
<dbReference type="EMBL" id="CAXLJL010000378">
    <property type="protein sequence ID" value="CAL5137125.1"/>
    <property type="molecule type" value="Genomic_DNA"/>
</dbReference>
<dbReference type="AlphaFoldDB" id="A0AAV2TK46"/>